<dbReference type="Proteomes" id="UP000886653">
    <property type="component" value="Unassembled WGS sequence"/>
</dbReference>
<gene>
    <name evidence="3" type="ORF">CROQUDRAFT_41860</name>
</gene>
<comment type="caution">
    <text evidence="3">The sequence shown here is derived from an EMBL/GenBank/DDBJ whole genome shotgun (WGS) entry which is preliminary data.</text>
</comment>
<dbReference type="PANTHER" id="PTHR46100:SF4">
    <property type="entry name" value="USPA DOMAIN-CONTAINING PROTEIN"/>
    <property type="match status" value="1"/>
</dbReference>
<feature type="region of interest" description="Disordered" evidence="1">
    <location>
        <begin position="284"/>
        <end position="332"/>
    </location>
</feature>
<dbReference type="InterPro" id="IPR006016">
    <property type="entry name" value="UspA"/>
</dbReference>
<dbReference type="Gene3D" id="3.40.50.620">
    <property type="entry name" value="HUPs"/>
    <property type="match status" value="1"/>
</dbReference>
<evidence type="ECO:0000313" key="4">
    <source>
        <dbReference type="Proteomes" id="UP000886653"/>
    </source>
</evidence>
<feature type="compositionally biased region" description="Low complexity" evidence="1">
    <location>
        <begin position="171"/>
        <end position="187"/>
    </location>
</feature>
<protein>
    <recommendedName>
        <fullName evidence="2">UspA domain-containing protein</fullName>
    </recommendedName>
</protein>
<dbReference type="AlphaFoldDB" id="A0A9P6TDV2"/>
<dbReference type="SUPFAM" id="SSF52402">
    <property type="entry name" value="Adenine nucleotide alpha hydrolases-like"/>
    <property type="match status" value="1"/>
</dbReference>
<name>A0A9P6TDV2_9BASI</name>
<accession>A0A9P6TDV2</accession>
<dbReference type="CDD" id="cd23659">
    <property type="entry name" value="USP_At3g01520-like"/>
    <property type="match status" value="1"/>
</dbReference>
<feature type="region of interest" description="Disordered" evidence="1">
    <location>
        <begin position="16"/>
        <end position="110"/>
    </location>
</feature>
<feature type="domain" description="UspA" evidence="2">
    <location>
        <begin position="373"/>
        <end position="517"/>
    </location>
</feature>
<feature type="compositionally biased region" description="Basic and acidic residues" evidence="1">
    <location>
        <begin position="20"/>
        <end position="31"/>
    </location>
</feature>
<feature type="region of interest" description="Disordered" evidence="1">
    <location>
        <begin position="166"/>
        <end position="187"/>
    </location>
</feature>
<dbReference type="PRINTS" id="PR01438">
    <property type="entry name" value="UNVRSLSTRESS"/>
</dbReference>
<dbReference type="Pfam" id="PF00582">
    <property type="entry name" value="Usp"/>
    <property type="match status" value="1"/>
</dbReference>
<keyword evidence="4" id="KW-1185">Reference proteome</keyword>
<reference evidence="3" key="1">
    <citation type="submission" date="2013-11" db="EMBL/GenBank/DDBJ databases">
        <title>Genome sequence of the fusiform rust pathogen reveals effectors for host alternation and coevolution with pine.</title>
        <authorList>
            <consortium name="DOE Joint Genome Institute"/>
            <person name="Smith K."/>
            <person name="Pendleton A."/>
            <person name="Kubisiak T."/>
            <person name="Anderson C."/>
            <person name="Salamov A."/>
            <person name="Aerts A."/>
            <person name="Riley R."/>
            <person name="Clum A."/>
            <person name="Lindquist E."/>
            <person name="Ence D."/>
            <person name="Campbell M."/>
            <person name="Kronenberg Z."/>
            <person name="Feau N."/>
            <person name="Dhillon B."/>
            <person name="Hamelin R."/>
            <person name="Burleigh J."/>
            <person name="Smith J."/>
            <person name="Yandell M."/>
            <person name="Nelson C."/>
            <person name="Grigoriev I."/>
            <person name="Davis J."/>
        </authorList>
    </citation>
    <scope>NUCLEOTIDE SEQUENCE</scope>
    <source>
        <strain evidence="3">G11</strain>
    </source>
</reference>
<dbReference type="InterPro" id="IPR006015">
    <property type="entry name" value="Universal_stress_UspA"/>
</dbReference>
<evidence type="ECO:0000256" key="1">
    <source>
        <dbReference type="SAM" id="MobiDB-lite"/>
    </source>
</evidence>
<sequence>MKGIFHKRVPSFSFTTFNWSKDDKDNDRQDSRSQPSTPLRADFDFGLRSTSRRPSVDLDPTQVQPCSPTRPISAVIPSNQPPQVDPEANQPKSSAIQGRRGRSGSLVDAMLKDRSRTKLLDFPSDLRGRRGSANDISLASNIGSASTGNPRNMRRISHQRMRLSSLFGGHRSPPASRSSSPCRSSASARSASIERLCEYESDGKSVADVTPRTAFDQTSDSEEDSNSSVGSSNISEDEDDEVFDYIHDETILANTTANASAITPIDYLQSSDQPVPFIDQAPNLTSPPPTPIPFSSTDIPKGTRNRLVSRKSSMASKSSSLRRKKSTHAPGGHVKLPLVVSRPIYEKNRCTITIEHGDRTRALEKSGRTRFYIVASDLSEDSRYAIEWTIGTVLRQGDECLIITAIETETKFDPDGAASATEKIAKIRNQKDRQEKAAFLVREATSLLERTALNVKVTCQAVHAKHPKHMLVDCIDYLKPSLVIVGRHGKTSAKGTLMGSVCQYLVQKSSIPVMVARRKLRVQPKVYKKKSQLDRTSRMRLDQAAIDKNLQILNVVNQPNQEQTAQAFSIEEAMPSSATQDMIIVPHQEKTQIADNLVGLVKDTTTPLYQTSSSLNLDDQSINQEDIPSA</sequence>
<feature type="compositionally biased region" description="Low complexity" evidence="1">
    <location>
        <begin position="310"/>
        <end position="319"/>
    </location>
</feature>
<evidence type="ECO:0000313" key="3">
    <source>
        <dbReference type="EMBL" id="KAG0148090.1"/>
    </source>
</evidence>
<dbReference type="InterPro" id="IPR014729">
    <property type="entry name" value="Rossmann-like_a/b/a_fold"/>
</dbReference>
<feature type="region of interest" description="Disordered" evidence="1">
    <location>
        <begin position="201"/>
        <end position="238"/>
    </location>
</feature>
<dbReference type="OrthoDB" id="992776at2759"/>
<dbReference type="EMBL" id="MU167240">
    <property type="protein sequence ID" value="KAG0148090.1"/>
    <property type="molecule type" value="Genomic_DNA"/>
</dbReference>
<dbReference type="PANTHER" id="PTHR46100">
    <property type="entry name" value="IMP2'P"/>
    <property type="match status" value="1"/>
</dbReference>
<evidence type="ECO:0000259" key="2">
    <source>
        <dbReference type="Pfam" id="PF00582"/>
    </source>
</evidence>
<organism evidence="3 4">
    <name type="scientific">Cronartium quercuum f. sp. fusiforme G11</name>
    <dbReference type="NCBI Taxonomy" id="708437"/>
    <lineage>
        <taxon>Eukaryota</taxon>
        <taxon>Fungi</taxon>
        <taxon>Dikarya</taxon>
        <taxon>Basidiomycota</taxon>
        <taxon>Pucciniomycotina</taxon>
        <taxon>Pucciniomycetes</taxon>
        <taxon>Pucciniales</taxon>
        <taxon>Coleosporiaceae</taxon>
        <taxon>Cronartium</taxon>
    </lineage>
</organism>
<proteinExistence type="predicted"/>